<dbReference type="InterPro" id="IPR000594">
    <property type="entry name" value="ThiF_NAD_FAD-bd"/>
</dbReference>
<dbReference type="SUPFAM" id="SSF69572">
    <property type="entry name" value="Activating enzymes of the ubiquitin-like proteins"/>
    <property type="match status" value="1"/>
</dbReference>
<dbReference type="AlphaFoldDB" id="A0A9W6V9E5"/>
<dbReference type="Proteomes" id="UP001165042">
    <property type="component" value="Unassembled WGS sequence"/>
</dbReference>
<accession>A0A9W6V9E5</accession>
<dbReference type="EMBL" id="BSSD01000006">
    <property type="protein sequence ID" value="GLW93227.1"/>
    <property type="molecule type" value="Genomic_DNA"/>
</dbReference>
<protein>
    <submittedName>
        <fullName evidence="2">Thiamine/molybdopterin biosynthesis protein</fullName>
    </submittedName>
</protein>
<dbReference type="GO" id="GO:0004792">
    <property type="term" value="F:thiosulfate-cyanide sulfurtransferase activity"/>
    <property type="evidence" value="ECO:0007669"/>
    <property type="project" value="TreeGrafter"/>
</dbReference>
<dbReference type="InterPro" id="IPR035985">
    <property type="entry name" value="Ubiquitin-activating_enz"/>
</dbReference>
<dbReference type="Pfam" id="PF00899">
    <property type="entry name" value="ThiF"/>
    <property type="match status" value="1"/>
</dbReference>
<evidence type="ECO:0000259" key="1">
    <source>
        <dbReference type="Pfam" id="PF00899"/>
    </source>
</evidence>
<evidence type="ECO:0000313" key="3">
    <source>
        <dbReference type="Proteomes" id="UP001165042"/>
    </source>
</evidence>
<dbReference type="Gene3D" id="3.90.930.60">
    <property type="match status" value="1"/>
</dbReference>
<organism evidence="2 3">
    <name type="scientific">Actinokineospora globicatena</name>
    <dbReference type="NCBI Taxonomy" id="103729"/>
    <lineage>
        <taxon>Bacteria</taxon>
        <taxon>Bacillati</taxon>
        <taxon>Actinomycetota</taxon>
        <taxon>Actinomycetes</taxon>
        <taxon>Pseudonocardiales</taxon>
        <taxon>Pseudonocardiaceae</taxon>
        <taxon>Actinokineospora</taxon>
    </lineage>
</organism>
<keyword evidence="3" id="KW-1185">Reference proteome</keyword>
<comment type="caution">
    <text evidence="2">The sequence shown here is derived from an EMBL/GenBank/DDBJ whole genome shotgun (WGS) entry which is preliminary data.</text>
</comment>
<dbReference type="PANTHER" id="PTHR10953">
    <property type="entry name" value="UBIQUITIN-ACTIVATING ENZYME E1"/>
    <property type="match status" value="1"/>
</dbReference>
<dbReference type="GO" id="GO:0008641">
    <property type="term" value="F:ubiquitin-like modifier activating enzyme activity"/>
    <property type="evidence" value="ECO:0007669"/>
    <property type="project" value="InterPro"/>
</dbReference>
<name>A0A9W6V9E5_9PSEU</name>
<feature type="domain" description="THIF-type NAD/FAD binding fold" evidence="1">
    <location>
        <begin position="119"/>
        <end position="354"/>
    </location>
</feature>
<evidence type="ECO:0000313" key="2">
    <source>
        <dbReference type="EMBL" id="GLW93227.1"/>
    </source>
</evidence>
<dbReference type="GO" id="GO:0005737">
    <property type="term" value="C:cytoplasm"/>
    <property type="evidence" value="ECO:0007669"/>
    <property type="project" value="TreeGrafter"/>
</dbReference>
<dbReference type="PANTHER" id="PTHR10953:SF102">
    <property type="entry name" value="ADENYLYLTRANSFERASE AND SULFURTRANSFERASE MOCS3"/>
    <property type="match status" value="1"/>
</dbReference>
<sequence length="357" mass="38560">MRPRIKFPHRPVRFGEEWIRIGGIVRGIASDIHDPDGWVWALLEALDGMSTVDQVVADLVHRYPGRPEEHVREAIDDLVAAGYIDSCDRPIADDNRYSRGLHLTNWMTRTPDRSPWDIQLEMFRARVTVVGLGGVGATAALELACSGIGQLHCVDYDVVELSNLNRQVLYTEGDIGRAKSDVAVSRLRLHNSEVQVTGEQLYVDGPAVLTRLAAGCDVLVLAADYPSAIRSWTNRACLDTGTAWVHGGYHGPQVNVGLYRPGTGPCQDCGQVARRLELAAGPRITHWSPGRNLRPSHAANAITAGMAGGMVAHAVMSLVTGTPALCVNSEYGLNLATLVDCQRIGLAAPHPDCPACG</sequence>
<dbReference type="Gene3D" id="3.40.50.720">
    <property type="entry name" value="NAD(P)-binding Rossmann-like Domain"/>
    <property type="match status" value="1"/>
</dbReference>
<gene>
    <name evidence="2" type="ORF">Aglo03_40430</name>
</gene>
<dbReference type="GO" id="GO:0016779">
    <property type="term" value="F:nucleotidyltransferase activity"/>
    <property type="evidence" value="ECO:0007669"/>
    <property type="project" value="TreeGrafter"/>
</dbReference>
<dbReference type="RefSeq" id="WP_285611591.1">
    <property type="nucleotide sequence ID" value="NZ_BSSD01000006.1"/>
</dbReference>
<dbReference type="InterPro" id="IPR045886">
    <property type="entry name" value="ThiF/MoeB/HesA"/>
</dbReference>
<proteinExistence type="predicted"/>
<reference evidence="2" key="1">
    <citation type="submission" date="2023-02" db="EMBL/GenBank/DDBJ databases">
        <title>Actinokineospora globicatena NBRC 15670.</title>
        <authorList>
            <person name="Ichikawa N."/>
            <person name="Sato H."/>
            <person name="Tonouchi N."/>
        </authorList>
    </citation>
    <scope>NUCLEOTIDE SEQUENCE</scope>
    <source>
        <strain evidence="2">NBRC 15670</strain>
    </source>
</reference>